<dbReference type="Proteomes" id="UP001193734">
    <property type="component" value="Unassembled WGS sequence"/>
</dbReference>
<feature type="region of interest" description="Disordered" evidence="1">
    <location>
        <begin position="80"/>
        <end position="113"/>
    </location>
</feature>
<name>A0ABX2AW47_9BACT</name>
<gene>
    <name evidence="4" type="ORF">HPS55_10795</name>
</gene>
<organism evidence="4 5">
    <name type="scientific">Xylanibacter rodentium</name>
    <dbReference type="NCBI Taxonomy" id="2736289"/>
    <lineage>
        <taxon>Bacteria</taxon>
        <taxon>Pseudomonadati</taxon>
        <taxon>Bacteroidota</taxon>
        <taxon>Bacteroidia</taxon>
        <taxon>Bacteroidales</taxon>
        <taxon>Prevotellaceae</taxon>
        <taxon>Xylanibacter</taxon>
    </lineage>
</organism>
<proteinExistence type="predicted"/>
<feature type="compositionally biased region" description="Polar residues" evidence="1">
    <location>
        <begin position="99"/>
        <end position="113"/>
    </location>
</feature>
<evidence type="ECO:0000256" key="1">
    <source>
        <dbReference type="SAM" id="MobiDB-lite"/>
    </source>
</evidence>
<feature type="signal peptide" evidence="2">
    <location>
        <begin position="1"/>
        <end position="20"/>
    </location>
</feature>
<feature type="chain" id="PRO_5046292009" evidence="2">
    <location>
        <begin position="21"/>
        <end position="215"/>
    </location>
</feature>
<keyword evidence="5" id="KW-1185">Reference proteome</keyword>
<comment type="caution">
    <text evidence="4">The sequence shown here is derived from an EMBL/GenBank/DDBJ whole genome shotgun (WGS) entry which is preliminary data.</text>
</comment>
<reference evidence="4 5" key="1">
    <citation type="submission" date="2020-05" db="EMBL/GenBank/DDBJ databases">
        <title>Distinct polysaccharide utilization as determinants for interspecies competition between intestinal Prevotella spp.</title>
        <authorList>
            <person name="Galvez E.J.C."/>
            <person name="Iljazovic A."/>
            <person name="Strowig T."/>
        </authorList>
    </citation>
    <scope>NUCLEOTIDE SEQUENCE [LARGE SCALE GENOMIC DNA]</scope>
    <source>
        <strain evidence="4 5">PROD</strain>
    </source>
</reference>
<dbReference type="InterPro" id="IPR007730">
    <property type="entry name" value="SPOR-like_dom"/>
</dbReference>
<dbReference type="RefSeq" id="WP_172177193.1">
    <property type="nucleotide sequence ID" value="NZ_CASGIA010000012.1"/>
</dbReference>
<sequence length="215" mass="23970">MYKVVIILLLTACISGTASAQTFLDRLQKQMKNQGTVTVHQDAAIEKLVNGPYTAPATQKTRKTNNEKTVITTDQNKNVRTGALTDNKSKKDTADRQNAAGNAQEITPAGQNDTTIEDDARKKVMRNSYKVTGFRVQAYAGGNTRQDRQTAEQVGNNIKANIPGEPVYVHFYSPRWICRVGNYRTYEEAHQMLLAIRKLGYKQASIVKGKISVQY</sequence>
<evidence type="ECO:0000259" key="3">
    <source>
        <dbReference type="Pfam" id="PF05036"/>
    </source>
</evidence>
<protein>
    <submittedName>
        <fullName evidence="4">SPOR domain-containing protein</fullName>
    </submittedName>
</protein>
<evidence type="ECO:0000313" key="5">
    <source>
        <dbReference type="Proteomes" id="UP001193734"/>
    </source>
</evidence>
<feature type="domain" description="SPOR" evidence="3">
    <location>
        <begin position="132"/>
        <end position="208"/>
    </location>
</feature>
<dbReference type="Pfam" id="PF05036">
    <property type="entry name" value="SPOR"/>
    <property type="match status" value="1"/>
</dbReference>
<dbReference type="GeneID" id="82158251"/>
<dbReference type="EMBL" id="JABKKE010000018">
    <property type="protein sequence ID" value="NPE14801.1"/>
    <property type="molecule type" value="Genomic_DNA"/>
</dbReference>
<accession>A0ABX2AW47</accession>
<keyword evidence="2" id="KW-0732">Signal</keyword>
<evidence type="ECO:0000256" key="2">
    <source>
        <dbReference type="SAM" id="SignalP"/>
    </source>
</evidence>
<evidence type="ECO:0000313" key="4">
    <source>
        <dbReference type="EMBL" id="NPE14801.1"/>
    </source>
</evidence>